<dbReference type="InterPro" id="IPR032567">
    <property type="entry name" value="RTL1-rel"/>
</dbReference>
<dbReference type="InterPro" id="IPR021109">
    <property type="entry name" value="Peptidase_aspartic_dom_sf"/>
</dbReference>
<sequence>MIWAIKQATSQRGRRLGNGRSTTSGRGKNSDMNKQFEERAPARAYAIRACEEAIASDVVAGTFSLFDINVFALIDLRSTHSYVCTALVDKINFPAMSTDYTVKIYKSCPLKVRGYDFPASLMLLPFDDFDIILGMDWLSEHDVIVSCQRKQVSLKCPTGEYVCVRADGIDCTTNVISVSSAQKMIRKGYEAYLTYVLDLKVAK</sequence>
<feature type="region of interest" description="Disordered" evidence="1">
    <location>
        <begin position="8"/>
        <end position="33"/>
    </location>
</feature>
<dbReference type="AlphaFoldDB" id="A0A5B6UXZ4"/>
<accession>A0A5B6UXZ4</accession>
<dbReference type="Proteomes" id="UP000325315">
    <property type="component" value="Unassembled WGS sequence"/>
</dbReference>
<dbReference type="PANTHER" id="PTHR15503:SF45">
    <property type="entry name" value="RNA-DIRECTED DNA POLYMERASE HOMOLOG"/>
    <property type="match status" value="1"/>
</dbReference>
<evidence type="ECO:0000313" key="3">
    <source>
        <dbReference type="Proteomes" id="UP000325315"/>
    </source>
</evidence>
<name>A0A5B6UXZ4_9ROSI</name>
<dbReference type="Gene3D" id="2.40.70.10">
    <property type="entry name" value="Acid Proteases"/>
    <property type="match status" value="1"/>
</dbReference>
<keyword evidence="3" id="KW-1185">Reference proteome</keyword>
<proteinExistence type="predicted"/>
<protein>
    <submittedName>
        <fullName evidence="2">Zf-CCHC domain-containing protein/RVP_2 domain-containing protein</fullName>
    </submittedName>
</protein>
<organism evidence="2 3">
    <name type="scientific">Gossypium australe</name>
    <dbReference type="NCBI Taxonomy" id="47621"/>
    <lineage>
        <taxon>Eukaryota</taxon>
        <taxon>Viridiplantae</taxon>
        <taxon>Streptophyta</taxon>
        <taxon>Embryophyta</taxon>
        <taxon>Tracheophyta</taxon>
        <taxon>Spermatophyta</taxon>
        <taxon>Magnoliopsida</taxon>
        <taxon>eudicotyledons</taxon>
        <taxon>Gunneridae</taxon>
        <taxon>Pentapetalae</taxon>
        <taxon>rosids</taxon>
        <taxon>malvids</taxon>
        <taxon>Malvales</taxon>
        <taxon>Malvaceae</taxon>
        <taxon>Malvoideae</taxon>
        <taxon>Gossypium</taxon>
    </lineage>
</organism>
<reference evidence="3" key="1">
    <citation type="journal article" date="2019" name="Plant Biotechnol. J.">
        <title>Genome sequencing of the Australian wild diploid species Gossypium australe highlights disease resistance and delayed gland morphogenesis.</title>
        <authorList>
            <person name="Cai Y."/>
            <person name="Cai X."/>
            <person name="Wang Q."/>
            <person name="Wang P."/>
            <person name="Zhang Y."/>
            <person name="Cai C."/>
            <person name="Xu Y."/>
            <person name="Wang K."/>
            <person name="Zhou Z."/>
            <person name="Wang C."/>
            <person name="Geng S."/>
            <person name="Li B."/>
            <person name="Dong Q."/>
            <person name="Hou Y."/>
            <person name="Wang H."/>
            <person name="Ai P."/>
            <person name="Liu Z."/>
            <person name="Yi F."/>
            <person name="Sun M."/>
            <person name="An G."/>
            <person name="Cheng J."/>
            <person name="Zhang Y."/>
            <person name="Shi Q."/>
            <person name="Xie Y."/>
            <person name="Shi X."/>
            <person name="Chang Y."/>
            <person name="Huang F."/>
            <person name="Chen Y."/>
            <person name="Hong S."/>
            <person name="Mi L."/>
            <person name="Sun Q."/>
            <person name="Zhang L."/>
            <person name="Zhou B."/>
            <person name="Peng R."/>
            <person name="Zhang X."/>
            <person name="Liu F."/>
        </authorList>
    </citation>
    <scope>NUCLEOTIDE SEQUENCE [LARGE SCALE GENOMIC DNA]</scope>
    <source>
        <strain evidence="3">cv. PA1801</strain>
    </source>
</reference>
<dbReference type="OrthoDB" id="851428at2759"/>
<evidence type="ECO:0000256" key="1">
    <source>
        <dbReference type="SAM" id="MobiDB-lite"/>
    </source>
</evidence>
<dbReference type="CDD" id="cd00303">
    <property type="entry name" value="retropepsin_like"/>
    <property type="match status" value="1"/>
</dbReference>
<dbReference type="PANTHER" id="PTHR15503">
    <property type="entry name" value="LDOC1 RELATED"/>
    <property type="match status" value="1"/>
</dbReference>
<comment type="caution">
    <text evidence="2">The sequence shown here is derived from an EMBL/GenBank/DDBJ whole genome shotgun (WGS) entry which is preliminary data.</text>
</comment>
<dbReference type="EMBL" id="SMMG02000009">
    <property type="protein sequence ID" value="KAA3462057.1"/>
    <property type="molecule type" value="Genomic_DNA"/>
</dbReference>
<dbReference type="Pfam" id="PF08284">
    <property type="entry name" value="RVP_2"/>
    <property type="match status" value="1"/>
</dbReference>
<gene>
    <name evidence="2" type="ORF">EPI10_028582</name>
</gene>
<dbReference type="SUPFAM" id="SSF50630">
    <property type="entry name" value="Acid proteases"/>
    <property type="match status" value="1"/>
</dbReference>
<evidence type="ECO:0000313" key="2">
    <source>
        <dbReference type="EMBL" id="KAA3462057.1"/>
    </source>
</evidence>